<dbReference type="SMART" id="SM00382">
    <property type="entry name" value="AAA"/>
    <property type="match status" value="1"/>
</dbReference>
<evidence type="ECO:0000256" key="3">
    <source>
        <dbReference type="ARBA" id="ARBA00022741"/>
    </source>
</evidence>
<dbReference type="InterPro" id="IPR050319">
    <property type="entry name" value="ABC_transp_ATP-bind"/>
</dbReference>
<evidence type="ECO:0000256" key="1">
    <source>
        <dbReference type="ARBA" id="ARBA00005417"/>
    </source>
</evidence>
<dbReference type="HOGENOM" id="CLU_000604_1_23_2"/>
<dbReference type="InterPro" id="IPR027417">
    <property type="entry name" value="P-loop_NTPase"/>
</dbReference>
<accession>B5IAS8</accession>
<dbReference type="PROSITE" id="PS00211">
    <property type="entry name" value="ABC_TRANSPORTER_1"/>
    <property type="match status" value="1"/>
</dbReference>
<dbReference type="InterPro" id="IPR013563">
    <property type="entry name" value="Oligopep_ABC_C"/>
</dbReference>
<dbReference type="NCBIfam" id="TIGR01727">
    <property type="entry name" value="oligo_HPY"/>
    <property type="match status" value="1"/>
</dbReference>
<dbReference type="PROSITE" id="PS50893">
    <property type="entry name" value="ABC_TRANSPORTER_2"/>
    <property type="match status" value="1"/>
</dbReference>
<dbReference type="InterPro" id="IPR017871">
    <property type="entry name" value="ABC_transporter-like_CS"/>
</dbReference>
<organism evidence="5 6">
    <name type="scientific">Aciduliprofundum boonei (strain DSM 19572 / T469)</name>
    <dbReference type="NCBI Taxonomy" id="439481"/>
    <lineage>
        <taxon>Archaea</taxon>
        <taxon>Methanobacteriati</taxon>
        <taxon>Thermoplasmatota</taxon>
        <taxon>DHVE2 group</taxon>
        <taxon>Candidatus Aciduliprofundum</taxon>
    </lineage>
</organism>
<reference evidence="5" key="1">
    <citation type="submission" date="2010-02" db="EMBL/GenBank/DDBJ databases">
        <title>Complete sequence of Aciduliprofundum boonei T469.</title>
        <authorList>
            <consortium name="US DOE Joint Genome Institute"/>
            <person name="Lucas S."/>
            <person name="Copeland A."/>
            <person name="Lapidus A."/>
            <person name="Cheng J.-F."/>
            <person name="Bruce D."/>
            <person name="Goodwin L."/>
            <person name="Pitluck S."/>
            <person name="Saunders E."/>
            <person name="Detter J.C."/>
            <person name="Han C."/>
            <person name="Tapia R."/>
            <person name="Land M."/>
            <person name="Hauser L."/>
            <person name="Kyrpides N."/>
            <person name="Mikhailova N."/>
            <person name="Flores G."/>
            <person name="Reysenbach A.-L."/>
            <person name="Woyke T."/>
        </authorList>
    </citation>
    <scope>NUCLEOTIDE SEQUENCE</scope>
    <source>
        <strain evidence="5">T469</strain>
    </source>
</reference>
<name>B5IAS8_ACIB4</name>
<comment type="similarity">
    <text evidence="1">Belongs to the ABC transporter superfamily.</text>
</comment>
<dbReference type="GO" id="GO:0055085">
    <property type="term" value="P:transmembrane transport"/>
    <property type="evidence" value="ECO:0007669"/>
    <property type="project" value="UniProtKB-ARBA"/>
</dbReference>
<sequence>MSDDTILQIYGLKKYFPVKGGMFGKIIAHVKAVDNVSLEIKKGETLGIVGESGCGKTTLGRTILRLIKADDGMIFFETPKNVQDRIRELVGKKDEKSKRELEEIRKKYDLNLKKDKEMMPYRRKMQIVFQDPQSSLDPRMTVKKILAEPLLTHKVVPPHKVEDRIIELLELVGLKKEHLHRFPHEFSGGQRQRIGIARAISLNPDFIVLDEPTSALDVSVQAQILNLLKKLQRDLKLTYIFITHDLSVARHMAHRIGVMYVGKLVELAPAEDLFNDPLHPYTKLLLESIPIPDPTKRKKERKLFTGEVPSAVNPPKGCRFHPRCEYFKAGICDKLEPPLIEAKPGHYVACHLYTKG</sequence>
<dbReference type="Gene3D" id="3.40.50.300">
    <property type="entry name" value="P-loop containing nucleotide triphosphate hydrolases"/>
    <property type="match status" value="1"/>
</dbReference>
<dbReference type="Proteomes" id="UP000001400">
    <property type="component" value="Chromosome"/>
</dbReference>
<dbReference type="CDD" id="cd03257">
    <property type="entry name" value="ABC_NikE_OppD_transporters"/>
    <property type="match status" value="1"/>
</dbReference>
<evidence type="ECO:0000313" key="6">
    <source>
        <dbReference type="Proteomes" id="UP000001400"/>
    </source>
</evidence>
<keyword evidence="4" id="KW-0067">ATP-binding</keyword>
<dbReference type="GO" id="GO:0015833">
    <property type="term" value="P:peptide transport"/>
    <property type="evidence" value="ECO:0007669"/>
    <property type="project" value="InterPro"/>
</dbReference>
<dbReference type="GeneID" id="8828213"/>
<dbReference type="eggNOG" id="arCOG00184">
    <property type="taxonomic scope" value="Archaea"/>
</dbReference>
<dbReference type="Pfam" id="PF00005">
    <property type="entry name" value="ABC_tran"/>
    <property type="match status" value="1"/>
</dbReference>
<dbReference type="STRING" id="439481.Aboo_1251"/>
<dbReference type="InterPro" id="IPR003439">
    <property type="entry name" value="ABC_transporter-like_ATP-bd"/>
</dbReference>
<dbReference type="KEGG" id="abi:Aboo_1251"/>
<keyword evidence="6" id="KW-1185">Reference proteome</keyword>
<dbReference type="SUPFAM" id="SSF52540">
    <property type="entry name" value="P-loop containing nucleoside triphosphate hydrolases"/>
    <property type="match status" value="1"/>
</dbReference>
<gene>
    <name evidence="5" type="ordered locus">Aboo_1251</name>
</gene>
<proteinExistence type="inferred from homology"/>
<evidence type="ECO:0000313" key="5">
    <source>
        <dbReference type="EMBL" id="ADD09059.1"/>
    </source>
</evidence>
<dbReference type="GO" id="GO:0016887">
    <property type="term" value="F:ATP hydrolysis activity"/>
    <property type="evidence" value="ECO:0007669"/>
    <property type="project" value="InterPro"/>
</dbReference>
<dbReference type="RefSeq" id="WP_008082910.1">
    <property type="nucleotide sequence ID" value="NC_013926.1"/>
</dbReference>
<evidence type="ECO:0000256" key="2">
    <source>
        <dbReference type="ARBA" id="ARBA00022448"/>
    </source>
</evidence>
<dbReference type="AlphaFoldDB" id="B5IAS8"/>
<evidence type="ECO:0000256" key="4">
    <source>
        <dbReference type="ARBA" id="ARBA00022840"/>
    </source>
</evidence>
<dbReference type="PANTHER" id="PTHR43776">
    <property type="entry name" value="TRANSPORT ATP-BINDING PROTEIN"/>
    <property type="match status" value="1"/>
</dbReference>
<dbReference type="GO" id="GO:0005524">
    <property type="term" value="F:ATP binding"/>
    <property type="evidence" value="ECO:0007669"/>
    <property type="project" value="UniProtKB-KW"/>
</dbReference>
<protein>
    <submittedName>
        <fullName evidence="5">Oligopeptide/dipeptide ABC transporter, ATPase subunit</fullName>
    </submittedName>
</protein>
<keyword evidence="3" id="KW-0547">Nucleotide-binding</keyword>
<dbReference type="Pfam" id="PF08352">
    <property type="entry name" value="oligo_HPY"/>
    <property type="match status" value="1"/>
</dbReference>
<keyword evidence="2" id="KW-0813">Transport</keyword>
<dbReference type="InterPro" id="IPR003593">
    <property type="entry name" value="AAA+_ATPase"/>
</dbReference>
<dbReference type="EMBL" id="CP001941">
    <property type="protein sequence ID" value="ADD09059.1"/>
    <property type="molecule type" value="Genomic_DNA"/>
</dbReference>
<dbReference type="PANTHER" id="PTHR43776:SF7">
    <property type="entry name" value="D,D-DIPEPTIDE TRANSPORT ATP-BINDING PROTEIN DDPF-RELATED"/>
    <property type="match status" value="1"/>
</dbReference>